<name>A0AAV3UF22_9EURY</name>
<keyword evidence="2" id="KW-1185">Reference proteome</keyword>
<organism evidence="1 2">
    <name type="scientific">Haladaptatus pallidirubidus</name>
    <dbReference type="NCBI Taxonomy" id="1008152"/>
    <lineage>
        <taxon>Archaea</taxon>
        <taxon>Methanobacteriati</taxon>
        <taxon>Methanobacteriota</taxon>
        <taxon>Stenosarchaea group</taxon>
        <taxon>Halobacteria</taxon>
        <taxon>Halobacteriales</taxon>
        <taxon>Haladaptataceae</taxon>
        <taxon>Haladaptatus</taxon>
    </lineage>
</organism>
<evidence type="ECO:0000313" key="1">
    <source>
        <dbReference type="EMBL" id="GAA5045798.1"/>
    </source>
</evidence>
<accession>A0AAV3UF22</accession>
<proteinExistence type="predicted"/>
<sequence>MERVYDSLREESAIVEDRTRIPNEMLETFDRLRTATNRETPGRLTIVYEEEDKPFEE</sequence>
<protein>
    <submittedName>
        <fullName evidence="1">Uncharacterized protein</fullName>
    </submittedName>
</protein>
<comment type="caution">
    <text evidence="1">The sequence shown here is derived from an EMBL/GenBank/DDBJ whole genome shotgun (WGS) entry which is preliminary data.</text>
</comment>
<evidence type="ECO:0000313" key="2">
    <source>
        <dbReference type="Proteomes" id="UP001501729"/>
    </source>
</evidence>
<gene>
    <name evidence="1" type="ORF">GCM10025751_14260</name>
</gene>
<dbReference type="Proteomes" id="UP001501729">
    <property type="component" value="Unassembled WGS sequence"/>
</dbReference>
<reference evidence="1 2" key="1">
    <citation type="journal article" date="2019" name="Int. J. Syst. Evol. Microbiol.">
        <title>The Global Catalogue of Microorganisms (GCM) 10K type strain sequencing project: providing services to taxonomists for standard genome sequencing and annotation.</title>
        <authorList>
            <consortium name="The Broad Institute Genomics Platform"/>
            <consortium name="The Broad Institute Genome Sequencing Center for Infectious Disease"/>
            <person name="Wu L."/>
            <person name="Ma J."/>
        </authorList>
    </citation>
    <scope>NUCLEOTIDE SEQUENCE [LARGE SCALE GENOMIC DNA]</scope>
    <source>
        <strain evidence="1 2">JCM 17504</strain>
    </source>
</reference>
<dbReference type="AlphaFoldDB" id="A0AAV3UF22"/>
<dbReference type="EMBL" id="BAABKX010000001">
    <property type="protein sequence ID" value="GAA5045798.1"/>
    <property type="molecule type" value="Genomic_DNA"/>
</dbReference>